<dbReference type="InterPro" id="IPR000312">
    <property type="entry name" value="Glycosyl_Trfase_fam3"/>
</dbReference>
<dbReference type="AlphaFoldDB" id="A0A7L6N3M9"/>
<dbReference type="InterPro" id="IPR013102">
    <property type="entry name" value="PYNP_C"/>
</dbReference>
<proteinExistence type="inferred from homology"/>
<dbReference type="GO" id="GO:0006213">
    <property type="term" value="P:pyrimidine nucleoside metabolic process"/>
    <property type="evidence" value="ECO:0007669"/>
    <property type="project" value="InterPro"/>
</dbReference>
<dbReference type="NCBIfam" id="TIGR02644">
    <property type="entry name" value="Y_phosphoryl"/>
    <property type="match status" value="1"/>
</dbReference>
<evidence type="ECO:0000313" key="8">
    <source>
        <dbReference type="EMBL" id="QLY39665.1"/>
    </source>
</evidence>
<keyword evidence="4 8" id="KW-0808">Transferase</keyword>
<dbReference type="InterPro" id="IPR036320">
    <property type="entry name" value="Glycosyl_Trfase_fam3_N_dom_sf"/>
</dbReference>
<dbReference type="EMBL" id="CP051151">
    <property type="protein sequence ID" value="QLY39665.1"/>
    <property type="molecule type" value="Genomic_DNA"/>
</dbReference>
<dbReference type="InterPro" id="IPR035902">
    <property type="entry name" value="Nuc_phospho_transferase"/>
</dbReference>
<dbReference type="PANTHER" id="PTHR10515">
    <property type="entry name" value="THYMIDINE PHOSPHORYLASE"/>
    <property type="match status" value="1"/>
</dbReference>
<evidence type="ECO:0000313" key="9">
    <source>
        <dbReference type="Proteomes" id="UP000512167"/>
    </source>
</evidence>
<dbReference type="FunFam" id="3.40.1030.10:FF:000003">
    <property type="entry name" value="Pyrimidine-nucleoside phosphorylase"/>
    <property type="match status" value="1"/>
</dbReference>
<dbReference type="PROSITE" id="PS00647">
    <property type="entry name" value="THYMID_PHOSPHORYLASE"/>
    <property type="match status" value="1"/>
</dbReference>
<comment type="catalytic activity">
    <reaction evidence="5">
        <text>thymidine + phosphate = 2-deoxy-alpha-D-ribose 1-phosphate + thymine</text>
        <dbReference type="Rhea" id="RHEA:16037"/>
        <dbReference type="ChEBI" id="CHEBI:17748"/>
        <dbReference type="ChEBI" id="CHEBI:17821"/>
        <dbReference type="ChEBI" id="CHEBI:43474"/>
        <dbReference type="ChEBI" id="CHEBI:57259"/>
        <dbReference type="EC" id="2.4.2.4"/>
    </reaction>
</comment>
<comment type="subunit">
    <text evidence="2">Homodimer.</text>
</comment>
<evidence type="ECO:0000256" key="6">
    <source>
        <dbReference type="ARBA" id="ARBA00056338"/>
    </source>
</evidence>
<evidence type="ECO:0000259" key="7">
    <source>
        <dbReference type="SMART" id="SM00941"/>
    </source>
</evidence>
<dbReference type="Gene3D" id="3.90.1170.30">
    <property type="entry name" value="Pyrimidine nucleoside phosphorylase-like, C-terminal domain"/>
    <property type="match status" value="1"/>
</dbReference>
<dbReference type="Pfam" id="PF00591">
    <property type="entry name" value="Glycos_transf_3"/>
    <property type="match status" value="1"/>
</dbReference>
<sequence>MRMVDIIEKKREAIELTEKEIEFVIQGYTKGDIPDYQVSALLMAIYFNGMTNDEASHLTKAMLHSGDIIDLSQIKGVKVDKHSTGGVGDKTTLVLGPLVASMGCKLAKLSGRGLGHTGGTLDKLESIDGFNISLSEEDFIKQVNDINIAVAGQTKKLVPADKLLYALRDVTATVPSIPLIASSIMSKKLASGADVICLDVKIGDGAFMKTIEDARKLSEIMVSIGESLGKKVSAFITSMDQPLGYAVGNRLEVKEVIDTLEGHGPKDLEELCVEIAAYMAMYAGLVSDIEAGKNLAYDHLNNGLALKKFYEFIEAQGGHIDDLDHFIQVQEIYEFKADKAGYIKNIKALNIGLASMKIGGGRETKEDNIDPSVGIVLEKKIGDFVHKNDVLAKVYLNSKLGDNVLDDLKQAFIISEDKQEISPVIKEIIQ</sequence>
<gene>
    <name evidence="8" type="ORF">HF295_01815</name>
</gene>
<dbReference type="SUPFAM" id="SSF47648">
    <property type="entry name" value="Nucleoside phosphorylase/phosphoribosyltransferase N-terminal domain"/>
    <property type="match status" value="1"/>
</dbReference>
<evidence type="ECO:0000256" key="3">
    <source>
        <dbReference type="ARBA" id="ARBA00022676"/>
    </source>
</evidence>
<dbReference type="InterPro" id="IPR000053">
    <property type="entry name" value="Thymidine/pyrmidine_PPase"/>
</dbReference>
<keyword evidence="3 8" id="KW-0328">Glycosyltransferase</keyword>
<dbReference type="PIRSF" id="PIRSF000478">
    <property type="entry name" value="TP_PyNP"/>
    <property type="match status" value="1"/>
</dbReference>
<dbReference type="GO" id="GO:0005829">
    <property type="term" value="C:cytosol"/>
    <property type="evidence" value="ECO:0007669"/>
    <property type="project" value="TreeGrafter"/>
</dbReference>
<dbReference type="NCBIfam" id="NF004747">
    <property type="entry name" value="PRK06078.1"/>
    <property type="match status" value="1"/>
</dbReference>
<dbReference type="KEGG" id="tbk:HF295_01815"/>
<dbReference type="InterPro" id="IPR036566">
    <property type="entry name" value="PYNP-like_C_sf"/>
</dbReference>
<dbReference type="GO" id="GO:0006206">
    <property type="term" value="P:pyrimidine nucleobase metabolic process"/>
    <property type="evidence" value="ECO:0007669"/>
    <property type="project" value="InterPro"/>
</dbReference>
<dbReference type="EC" id="2.4.2.2" evidence="8"/>
<feature type="domain" description="Pyrimidine nucleoside phosphorylase C-terminal" evidence="7">
    <location>
        <begin position="342"/>
        <end position="415"/>
    </location>
</feature>
<dbReference type="Pfam" id="PF07831">
    <property type="entry name" value="PYNP_C"/>
    <property type="match status" value="1"/>
</dbReference>
<dbReference type="PANTHER" id="PTHR10515:SF0">
    <property type="entry name" value="THYMIDINE PHOSPHORYLASE"/>
    <property type="match status" value="1"/>
</dbReference>
<dbReference type="NCBIfam" id="NF004490">
    <property type="entry name" value="PRK05820.1"/>
    <property type="match status" value="1"/>
</dbReference>
<evidence type="ECO:0000256" key="4">
    <source>
        <dbReference type="ARBA" id="ARBA00022679"/>
    </source>
</evidence>
<reference evidence="8 9" key="1">
    <citation type="submission" date="2020-04" db="EMBL/GenBank/DDBJ databases">
        <authorList>
            <person name="Zheng R.K."/>
            <person name="Sun C.M."/>
        </authorList>
    </citation>
    <scope>NUCLEOTIDE SEQUENCE [LARGE SCALE GENOMIC DNA]</scope>
    <source>
        <strain evidence="9">zrk29</strain>
    </source>
</reference>
<dbReference type="InterPro" id="IPR018090">
    <property type="entry name" value="Pyrmidine_PPas_bac/euk"/>
</dbReference>
<dbReference type="SUPFAM" id="SSF52418">
    <property type="entry name" value="Nucleoside phosphorylase/phosphoribosyltransferase catalytic domain"/>
    <property type="match status" value="1"/>
</dbReference>
<dbReference type="SMART" id="SM00941">
    <property type="entry name" value="PYNP_C"/>
    <property type="match status" value="1"/>
</dbReference>
<evidence type="ECO:0000256" key="5">
    <source>
        <dbReference type="ARBA" id="ARBA00048550"/>
    </source>
</evidence>
<dbReference type="GO" id="GO:0009032">
    <property type="term" value="F:thymidine phosphorylase activity"/>
    <property type="evidence" value="ECO:0007669"/>
    <property type="project" value="UniProtKB-EC"/>
</dbReference>
<protein>
    <submittedName>
        <fullName evidence="8">Pyrimidine-nucleoside phosphorylase</fullName>
        <ecNumber evidence="8">2.4.2.2</ecNumber>
    </submittedName>
</protein>
<keyword evidence="9" id="KW-1185">Reference proteome</keyword>
<dbReference type="Proteomes" id="UP000512167">
    <property type="component" value="Chromosome"/>
</dbReference>
<dbReference type="GO" id="GO:0004645">
    <property type="term" value="F:1,4-alpha-oligoglucan phosphorylase activity"/>
    <property type="evidence" value="ECO:0007669"/>
    <property type="project" value="InterPro"/>
</dbReference>
<comment type="similarity">
    <text evidence="1">Belongs to the thymidine/pyrimidine-nucleoside phosphorylase family.</text>
</comment>
<dbReference type="Pfam" id="PF02885">
    <property type="entry name" value="Glycos_trans_3N"/>
    <property type="match status" value="1"/>
</dbReference>
<evidence type="ECO:0000256" key="1">
    <source>
        <dbReference type="ARBA" id="ARBA00006915"/>
    </source>
</evidence>
<organism evidence="8 9">
    <name type="scientific">Hujiaoplasma nucleasis</name>
    <dbReference type="NCBI Taxonomy" id="2725268"/>
    <lineage>
        <taxon>Bacteria</taxon>
        <taxon>Bacillati</taxon>
        <taxon>Mycoplasmatota</taxon>
        <taxon>Mollicutes</taxon>
        <taxon>Candidatus Izemoplasmatales</taxon>
        <taxon>Hujiaoplasmataceae</taxon>
        <taxon>Hujiaoplasma</taxon>
    </lineage>
</organism>
<dbReference type="Gene3D" id="1.20.970.10">
    <property type="entry name" value="Transferase, Pyrimidine Nucleoside Phosphorylase, Chain C"/>
    <property type="match status" value="1"/>
</dbReference>
<name>A0A7L6N3M9_9MOLU</name>
<dbReference type="SUPFAM" id="SSF54680">
    <property type="entry name" value="Pyrimidine nucleoside phosphorylase C-terminal domain"/>
    <property type="match status" value="1"/>
</dbReference>
<evidence type="ECO:0000256" key="2">
    <source>
        <dbReference type="ARBA" id="ARBA00011738"/>
    </source>
</evidence>
<comment type="function">
    <text evidence="6">The enzymes which catalyze the reversible phosphorolysis of pyrimidine nucleosides are involved in the degradation of these compounds and in their utilization as carbon and energy sources, or in the rescue of pyrimidine bases for nucleotide synthesis.</text>
</comment>
<dbReference type="Gene3D" id="3.40.1030.10">
    <property type="entry name" value="Nucleoside phosphorylase/phosphoribosyltransferase catalytic domain"/>
    <property type="match status" value="1"/>
</dbReference>
<accession>A0A7L6N3M9</accession>
<dbReference type="InterPro" id="IPR017872">
    <property type="entry name" value="Pyrmidine_PPase_CS"/>
</dbReference>
<dbReference type="InterPro" id="IPR017459">
    <property type="entry name" value="Glycosyl_Trfase_fam3_N_dom"/>
</dbReference>
<dbReference type="RefSeq" id="WP_312032143.1">
    <property type="nucleotide sequence ID" value="NZ_CP051151.1"/>
</dbReference>